<dbReference type="STRING" id="933084.A0A067PRL3"/>
<proteinExistence type="inferred from homology"/>
<feature type="DNA-binding region" description="TEA" evidence="2">
    <location>
        <begin position="39"/>
        <end position="115"/>
    </location>
</feature>
<evidence type="ECO:0000313" key="5">
    <source>
        <dbReference type="EMBL" id="KDQ56460.1"/>
    </source>
</evidence>
<feature type="compositionally biased region" description="Low complexity" evidence="3">
    <location>
        <begin position="130"/>
        <end position="140"/>
    </location>
</feature>
<feature type="region of interest" description="Disordered" evidence="3">
    <location>
        <begin position="181"/>
        <end position="210"/>
    </location>
</feature>
<reference evidence="6" key="1">
    <citation type="journal article" date="2014" name="Proc. Natl. Acad. Sci. U.S.A.">
        <title>Extensive sampling of basidiomycete genomes demonstrates inadequacy of the white-rot/brown-rot paradigm for wood decay fungi.</title>
        <authorList>
            <person name="Riley R."/>
            <person name="Salamov A.A."/>
            <person name="Brown D.W."/>
            <person name="Nagy L.G."/>
            <person name="Floudas D."/>
            <person name="Held B.W."/>
            <person name="Levasseur A."/>
            <person name="Lombard V."/>
            <person name="Morin E."/>
            <person name="Otillar R."/>
            <person name="Lindquist E.A."/>
            <person name="Sun H."/>
            <person name="LaButti K.M."/>
            <person name="Schmutz J."/>
            <person name="Jabbour D."/>
            <person name="Luo H."/>
            <person name="Baker S.E."/>
            <person name="Pisabarro A.G."/>
            <person name="Walton J.D."/>
            <person name="Blanchette R.A."/>
            <person name="Henrissat B."/>
            <person name="Martin F."/>
            <person name="Cullen D."/>
            <person name="Hibbett D.S."/>
            <person name="Grigoriev I.V."/>
        </authorList>
    </citation>
    <scope>NUCLEOTIDE SEQUENCE [LARGE SCALE GENOMIC DNA]</scope>
    <source>
        <strain evidence="6">MUCL 33604</strain>
    </source>
</reference>
<feature type="region of interest" description="Disordered" evidence="3">
    <location>
        <begin position="413"/>
        <end position="450"/>
    </location>
</feature>
<comment type="similarity">
    <text evidence="1">Belongs to the TEC1 family.</text>
</comment>
<sequence>MHHTKNITPDLDQASESQELVRDALNEIVTGRKSWKTLKGRTEAVWPPFLEAALIEGLEKYRVTEGLRSTGFGGGRYPMRNRFISEHIYNATGKRRTPKQVGSRLQQLRDTVGGKRVLKILSERSDGTASRPSTSRPTSSRRSESPSLKRPTLSPRPALGRAAHPAPRTVVEIPIAYHYHHSNPPSPSTSNPNSPLSSTFPSSARLPPHRGVPRVRSIHCIDPTLTFLSRCALPDISSDSSSYYYALFTVFFDGDNTPLHTETGPLDLVRGPSQVRPHAQASQLDLVKLEESCYPLDGVANIPFTLPVQPSHPRDDGDGFLYRTTLIPKFWDHLCQSPDPTRYSIVQEIVCAQRSASKGLDLLNGDDLGTHRDVRTVVLSVECRFSYPTPPPPDADPGYVSSGRGDLFRFNVTDQSPVRNSPNLTLPSDLHGRNSWDYRPSTSSSTSSWASETLSNDFSEDDLDPDLVFNYMPPASHHASAPQAFTNVGLPHTASLPDLSPGSLSIEHSLPVLPTSTMPNFGSFSPPTTPLDANYGWDVQGHYLPSSESDMLHPYTDVIHPPAPDNPHSTASDNFDWDNFNYHYLSFPEDEAKCPTELSSRCYPSFGPSQ</sequence>
<dbReference type="InterPro" id="IPR038096">
    <property type="entry name" value="TEA/ATTS_sf"/>
</dbReference>
<dbReference type="EMBL" id="KL197722">
    <property type="protein sequence ID" value="KDQ56460.1"/>
    <property type="molecule type" value="Genomic_DNA"/>
</dbReference>
<dbReference type="OrthoDB" id="10006572at2759"/>
<organism evidence="5 6">
    <name type="scientific">Jaapia argillacea MUCL 33604</name>
    <dbReference type="NCBI Taxonomy" id="933084"/>
    <lineage>
        <taxon>Eukaryota</taxon>
        <taxon>Fungi</taxon>
        <taxon>Dikarya</taxon>
        <taxon>Basidiomycota</taxon>
        <taxon>Agaricomycotina</taxon>
        <taxon>Agaricomycetes</taxon>
        <taxon>Agaricomycetidae</taxon>
        <taxon>Jaapiales</taxon>
        <taxon>Jaapiaceae</taxon>
        <taxon>Jaapia</taxon>
    </lineage>
</organism>
<evidence type="ECO:0000256" key="2">
    <source>
        <dbReference type="PROSITE-ProRule" id="PRU00505"/>
    </source>
</evidence>
<dbReference type="Gene3D" id="6.10.20.40">
    <property type="entry name" value="TEA/ATTS domain"/>
    <property type="match status" value="1"/>
</dbReference>
<dbReference type="InParanoid" id="A0A067PRL3"/>
<dbReference type="HOGENOM" id="CLU_447621_0_0_1"/>
<dbReference type="GO" id="GO:0003700">
    <property type="term" value="F:DNA-binding transcription factor activity"/>
    <property type="evidence" value="ECO:0007669"/>
    <property type="project" value="InterPro"/>
</dbReference>
<evidence type="ECO:0000259" key="4">
    <source>
        <dbReference type="PROSITE" id="PS51088"/>
    </source>
</evidence>
<feature type="domain" description="TEA" evidence="4">
    <location>
        <begin position="39"/>
        <end position="115"/>
    </location>
</feature>
<dbReference type="Pfam" id="PF01285">
    <property type="entry name" value="TEA"/>
    <property type="match status" value="1"/>
</dbReference>
<feature type="compositionally biased region" description="Low complexity" evidence="3">
    <location>
        <begin position="188"/>
        <end position="203"/>
    </location>
</feature>
<dbReference type="Proteomes" id="UP000027265">
    <property type="component" value="Unassembled WGS sequence"/>
</dbReference>
<feature type="compositionally biased region" description="Polar residues" evidence="3">
    <location>
        <begin position="413"/>
        <end position="426"/>
    </location>
</feature>
<dbReference type="AlphaFoldDB" id="A0A067PRL3"/>
<evidence type="ECO:0000313" key="6">
    <source>
        <dbReference type="Proteomes" id="UP000027265"/>
    </source>
</evidence>
<keyword evidence="6" id="KW-1185">Reference proteome</keyword>
<feature type="compositionally biased region" description="Low complexity" evidence="3">
    <location>
        <begin position="441"/>
        <end position="450"/>
    </location>
</feature>
<dbReference type="PROSITE" id="PS51088">
    <property type="entry name" value="TEA_2"/>
    <property type="match status" value="1"/>
</dbReference>
<name>A0A067PRL3_9AGAM</name>
<gene>
    <name evidence="5" type="ORF">JAAARDRAFT_79440</name>
</gene>
<dbReference type="SMART" id="SM00426">
    <property type="entry name" value="TEA"/>
    <property type="match status" value="1"/>
</dbReference>
<evidence type="ECO:0000256" key="1">
    <source>
        <dbReference type="ARBA" id="ARBA00008421"/>
    </source>
</evidence>
<feature type="region of interest" description="Disordered" evidence="3">
    <location>
        <begin position="93"/>
        <end position="166"/>
    </location>
</feature>
<accession>A0A067PRL3</accession>
<evidence type="ECO:0000256" key="3">
    <source>
        <dbReference type="SAM" id="MobiDB-lite"/>
    </source>
</evidence>
<dbReference type="InterPro" id="IPR000818">
    <property type="entry name" value="TEA/ATTS_dom"/>
</dbReference>
<protein>
    <recommendedName>
        <fullName evidence="4">TEA domain-containing protein</fullName>
    </recommendedName>
</protein>